<dbReference type="InterPro" id="IPR027385">
    <property type="entry name" value="Beta-barrel_OMP"/>
</dbReference>
<dbReference type="GO" id="GO:0009279">
    <property type="term" value="C:cell outer membrane"/>
    <property type="evidence" value="ECO:0007669"/>
    <property type="project" value="UniProtKB-SubCell"/>
</dbReference>
<sequence>MKMNILAVGCCMCLSFATSVAYAQASNFKGPFGGILVSSVGSSTDINGSGPAFSTGAQTVLPTLEAGYNFATTEKFVLGASVTYDLAKTNGGNIATASLQSDNHYSLNFKPGYAINDTTLLYATIGYNHRNATVTNAGNFPGYSFDGIGYGIGSMLMLNESIYLRFELQKINYGSQSIQSGVSAQPSLTVGTIGVGYKF</sequence>
<comment type="subcellular location">
    <subcellularLocation>
        <location evidence="1">Cell outer membrane</location>
    </subcellularLocation>
</comment>
<name>A0A1W2C3U2_9BURK</name>
<reference evidence="5 6" key="1">
    <citation type="submission" date="2017-04" db="EMBL/GenBank/DDBJ databases">
        <authorList>
            <person name="Afonso C.L."/>
            <person name="Miller P.J."/>
            <person name="Scott M.A."/>
            <person name="Spackman E."/>
            <person name="Goraichik I."/>
            <person name="Dimitrov K.M."/>
            <person name="Suarez D.L."/>
            <person name="Swayne D.E."/>
        </authorList>
    </citation>
    <scope>NUCLEOTIDE SEQUENCE [LARGE SCALE GENOMIC DNA]</scope>
    <source>
        <strain evidence="5 6">VK13</strain>
    </source>
</reference>
<feature type="signal peptide" evidence="3">
    <location>
        <begin position="1"/>
        <end position="23"/>
    </location>
</feature>
<evidence type="ECO:0000313" key="5">
    <source>
        <dbReference type="EMBL" id="SMC79572.1"/>
    </source>
</evidence>
<dbReference type="RefSeq" id="WP_084285745.1">
    <property type="nucleotide sequence ID" value="NZ_FWXJ01000018.1"/>
</dbReference>
<dbReference type="SUPFAM" id="SSF56925">
    <property type="entry name" value="OMPA-like"/>
    <property type="match status" value="1"/>
</dbReference>
<dbReference type="InterPro" id="IPR011250">
    <property type="entry name" value="OMP/PagP_B-barrel"/>
</dbReference>
<evidence type="ECO:0000313" key="6">
    <source>
        <dbReference type="Proteomes" id="UP000192708"/>
    </source>
</evidence>
<dbReference type="Pfam" id="PF13505">
    <property type="entry name" value="OMP_b-brl"/>
    <property type="match status" value="1"/>
</dbReference>
<gene>
    <name evidence="5" type="ORF">SAMN06296008_11841</name>
</gene>
<evidence type="ECO:0000256" key="3">
    <source>
        <dbReference type="SAM" id="SignalP"/>
    </source>
</evidence>
<dbReference type="OrthoDB" id="8899598at2"/>
<dbReference type="EMBL" id="FWXJ01000018">
    <property type="protein sequence ID" value="SMC79572.1"/>
    <property type="molecule type" value="Genomic_DNA"/>
</dbReference>
<evidence type="ECO:0000259" key="4">
    <source>
        <dbReference type="Pfam" id="PF13505"/>
    </source>
</evidence>
<evidence type="ECO:0000256" key="1">
    <source>
        <dbReference type="ARBA" id="ARBA00004442"/>
    </source>
</evidence>
<organism evidence="5 6">
    <name type="scientific">Polynucleobacter kasalickyi</name>
    <dbReference type="NCBI Taxonomy" id="1938817"/>
    <lineage>
        <taxon>Bacteria</taxon>
        <taxon>Pseudomonadati</taxon>
        <taxon>Pseudomonadota</taxon>
        <taxon>Betaproteobacteria</taxon>
        <taxon>Burkholderiales</taxon>
        <taxon>Burkholderiaceae</taxon>
        <taxon>Polynucleobacter</taxon>
    </lineage>
</organism>
<dbReference type="AlphaFoldDB" id="A0A1W2C3U2"/>
<proteinExistence type="predicted"/>
<accession>A0A1W2C3U2</accession>
<feature type="domain" description="Outer membrane protein beta-barrel" evidence="4">
    <location>
        <begin position="15"/>
        <end position="199"/>
    </location>
</feature>
<keyword evidence="6" id="KW-1185">Reference proteome</keyword>
<dbReference type="Proteomes" id="UP000192708">
    <property type="component" value="Unassembled WGS sequence"/>
</dbReference>
<protein>
    <submittedName>
        <fullName evidence="5">Opacity protein</fullName>
    </submittedName>
</protein>
<feature type="chain" id="PRO_5012868051" evidence="3">
    <location>
        <begin position="24"/>
        <end position="199"/>
    </location>
</feature>
<evidence type="ECO:0000256" key="2">
    <source>
        <dbReference type="ARBA" id="ARBA00022729"/>
    </source>
</evidence>
<dbReference type="Gene3D" id="2.40.160.20">
    <property type="match status" value="1"/>
</dbReference>
<dbReference type="STRING" id="1938817.SAMN06296008_11841"/>
<keyword evidence="2 3" id="KW-0732">Signal</keyword>